<dbReference type="Proteomes" id="UP000784294">
    <property type="component" value="Unassembled WGS sequence"/>
</dbReference>
<gene>
    <name evidence="1" type="ORF">PXEA_LOCUS11062</name>
</gene>
<proteinExistence type="predicted"/>
<evidence type="ECO:0000313" key="1">
    <source>
        <dbReference type="EMBL" id="VEL17622.1"/>
    </source>
</evidence>
<accession>A0A448WQG6</accession>
<dbReference type="AlphaFoldDB" id="A0A448WQG6"/>
<evidence type="ECO:0000313" key="2">
    <source>
        <dbReference type="Proteomes" id="UP000784294"/>
    </source>
</evidence>
<comment type="caution">
    <text evidence="1">The sequence shown here is derived from an EMBL/GenBank/DDBJ whole genome shotgun (WGS) entry which is preliminary data.</text>
</comment>
<keyword evidence="2" id="KW-1185">Reference proteome</keyword>
<sequence>MSPVGVISKVTTPTDQYNDQKKVVNLSSLSFDPETATLLKKELNFALQNDRSLLEDILVEGIYISDKFPEETKRDMEMKPIPRILTY</sequence>
<organism evidence="1 2">
    <name type="scientific">Protopolystoma xenopodis</name>
    <dbReference type="NCBI Taxonomy" id="117903"/>
    <lineage>
        <taxon>Eukaryota</taxon>
        <taxon>Metazoa</taxon>
        <taxon>Spiralia</taxon>
        <taxon>Lophotrochozoa</taxon>
        <taxon>Platyhelminthes</taxon>
        <taxon>Monogenea</taxon>
        <taxon>Polyopisthocotylea</taxon>
        <taxon>Polystomatidea</taxon>
        <taxon>Polystomatidae</taxon>
        <taxon>Protopolystoma</taxon>
    </lineage>
</organism>
<dbReference type="EMBL" id="CAAALY010033464">
    <property type="protein sequence ID" value="VEL17622.1"/>
    <property type="molecule type" value="Genomic_DNA"/>
</dbReference>
<reference evidence="1" key="1">
    <citation type="submission" date="2018-11" db="EMBL/GenBank/DDBJ databases">
        <authorList>
            <consortium name="Pathogen Informatics"/>
        </authorList>
    </citation>
    <scope>NUCLEOTIDE SEQUENCE</scope>
</reference>
<name>A0A448WQG6_9PLAT</name>
<protein>
    <submittedName>
        <fullName evidence="1">Uncharacterized protein</fullName>
    </submittedName>
</protein>